<proteinExistence type="predicted"/>
<dbReference type="EMBL" id="JAZGQK010000020">
    <property type="protein sequence ID" value="MEE6261289.1"/>
    <property type="molecule type" value="Genomic_DNA"/>
</dbReference>
<comment type="caution">
    <text evidence="2">The sequence shown here is derived from an EMBL/GenBank/DDBJ whole genome shotgun (WGS) entry which is preliminary data.</text>
</comment>
<sequence>MATERDTLRQRLDRATAHLEPPFAVVDLTAFDANAAALTGRAAGKPIRIASKSLRCRPLLDRALGRPGWQGVMAYTLGEAIWLVRSGVTADALVGYPTADRAALAQLADDAELAAAICLMVDSTEQLDLIDAVATPGRRAELRICLELDASWRPLPGDLGARVHVGTRRSPVHSAADAGTLAAAIADRPGFRLVGVMSYEAHIAGLGDAPPGQALRGATIRLLQRRSYRELLNRRAAAVAAVRQHADLEFVNAGGTGSIALTTADPAVTELTAGSGLYGPTLFDAYRAWRPTPAAFFALSVVRRPGHKVATLLGGGWIASGAADRSRLPVPWLPSGLRLTGTEGAGEVQTPVTGTSADGLRVGDRVWFRHAKAGELAERVGELHLVEGDQVVGSAPTYRGESRTFL</sequence>
<dbReference type="CDD" id="cd06813">
    <property type="entry name" value="PLPDE_III_DSD_D-TA_like_2"/>
    <property type="match status" value="1"/>
</dbReference>
<protein>
    <submittedName>
        <fullName evidence="2">Amino acid deaminase/aldolase</fullName>
    </submittedName>
</protein>
<feature type="domain" description="Alanine racemase N-terminal" evidence="1">
    <location>
        <begin position="26"/>
        <end position="280"/>
    </location>
</feature>
<dbReference type="Gene3D" id="3.20.20.10">
    <property type="entry name" value="Alanine racemase"/>
    <property type="match status" value="1"/>
</dbReference>
<evidence type="ECO:0000313" key="2">
    <source>
        <dbReference type="EMBL" id="MEE6261289.1"/>
    </source>
</evidence>
<organism evidence="2 3">
    <name type="scientific">Plantactinospora sonchi</name>
    <dbReference type="NCBI Taxonomy" id="1544735"/>
    <lineage>
        <taxon>Bacteria</taxon>
        <taxon>Bacillati</taxon>
        <taxon>Actinomycetota</taxon>
        <taxon>Actinomycetes</taxon>
        <taxon>Micromonosporales</taxon>
        <taxon>Micromonosporaceae</taxon>
        <taxon>Plantactinospora</taxon>
    </lineage>
</organism>
<dbReference type="InterPro" id="IPR051466">
    <property type="entry name" value="D-amino_acid_metab_enzyme"/>
</dbReference>
<dbReference type="SUPFAM" id="SSF51419">
    <property type="entry name" value="PLP-binding barrel"/>
    <property type="match status" value="1"/>
</dbReference>
<keyword evidence="3" id="KW-1185">Reference proteome</keyword>
<gene>
    <name evidence="2" type="ORF">V1633_22665</name>
</gene>
<name>A0ABU7RXQ9_9ACTN</name>
<dbReference type="InterPro" id="IPR029066">
    <property type="entry name" value="PLP-binding_barrel"/>
</dbReference>
<dbReference type="PANTHER" id="PTHR28004:SF2">
    <property type="entry name" value="D-SERINE DEHYDRATASE"/>
    <property type="match status" value="1"/>
</dbReference>
<evidence type="ECO:0000313" key="3">
    <source>
        <dbReference type="Proteomes" id="UP001332243"/>
    </source>
</evidence>
<evidence type="ECO:0000259" key="1">
    <source>
        <dbReference type="Pfam" id="PF01168"/>
    </source>
</evidence>
<reference evidence="2 3" key="1">
    <citation type="submission" date="2024-01" db="EMBL/GenBank/DDBJ databases">
        <title>Genome insights into Plantactinospora sonchi sp. nov.</title>
        <authorList>
            <person name="Wang L."/>
        </authorList>
    </citation>
    <scope>NUCLEOTIDE SEQUENCE [LARGE SCALE GENOMIC DNA]</scope>
    <source>
        <strain evidence="2 3">NEAU-QY2</strain>
    </source>
</reference>
<dbReference type="RefSeq" id="WP_331216403.1">
    <property type="nucleotide sequence ID" value="NZ_JAZGQK010000020.1"/>
</dbReference>
<dbReference type="InterPro" id="IPR001608">
    <property type="entry name" value="Ala_racemase_N"/>
</dbReference>
<accession>A0ABU7RXQ9</accession>
<dbReference type="Pfam" id="PF01168">
    <property type="entry name" value="Ala_racemase_N"/>
    <property type="match status" value="1"/>
</dbReference>
<dbReference type="Proteomes" id="UP001332243">
    <property type="component" value="Unassembled WGS sequence"/>
</dbReference>
<dbReference type="PANTHER" id="PTHR28004">
    <property type="entry name" value="ZGC:162816-RELATED"/>
    <property type="match status" value="1"/>
</dbReference>